<evidence type="ECO:0000259" key="1">
    <source>
        <dbReference type="Pfam" id="PF13229"/>
    </source>
</evidence>
<dbReference type="InterPro" id="IPR011050">
    <property type="entry name" value="Pectin_lyase_fold/virulence"/>
</dbReference>
<organism evidence="2">
    <name type="scientific">freshwater metagenome</name>
    <dbReference type="NCBI Taxonomy" id="449393"/>
    <lineage>
        <taxon>unclassified sequences</taxon>
        <taxon>metagenomes</taxon>
        <taxon>ecological metagenomes</taxon>
    </lineage>
</organism>
<sequence length="697" mass="70596">MTLAPSLRKAAASFMLVFLGLSSMYALVATPVHATGGANTTYVSGVGDDVNACTSIDPCKTFAGAISKTAAGGTIIAQDSGGFGTVTVTKSITIDGSAVESGIQVSTGGFGVTVNAGPTDRVVLRGLDFYPSQVSGSCSSTPGTYQMASAVRVLQAGSVVIEDSRISFAQTAGILISPTSGTSDVTVNNVEIRNGCGDGVQATPAAGATASLKLSNTTISGFVTGVRAADGANVTLSRATLFGNGQALATSGTGSIDSSQTNNHFVSNGSLVESNLSGSGGSASRTWVSAFGDDANPCSRTAPCRTFAGAYPKTLTGGEINALDTGNFRSLTIRKSITIDASPVGGQVQPTGSSPFTSLITVDVPATSDVILRGLNISSNLTGGACSYQATTGLQITSARTVRIENSNIGGVSGNAINITPTSSPTKVLIKNSTISNACGTAIAVAPTAGQYLPVLIQDSTIDSACPSVTAWAGADVSLLRTTFTNNCVATQELGGTITFLNDDPTNDARPTSQFTYRLPDGRECGSISPQTVINGTSVQLPGADADCRTPGSVITGWQIPAQSWAFGPSGVVNVVDSQVFTAVLREPVVQIKLDANVAAADACLVSGQSLPLAQRTSQMFLQRSGMSVSGRADQPALSTTPAPVLAVCAPAGYRLAGWNTRGDGTGTPAALGSVLTPVVGSNENTVRMFAQWVRTS</sequence>
<dbReference type="InterPro" id="IPR006626">
    <property type="entry name" value="PbH1"/>
</dbReference>
<dbReference type="InterPro" id="IPR012334">
    <property type="entry name" value="Pectin_lyas_fold"/>
</dbReference>
<protein>
    <submittedName>
        <fullName evidence="2">Unannotated protein</fullName>
    </submittedName>
</protein>
<dbReference type="Pfam" id="PF13229">
    <property type="entry name" value="Beta_helix"/>
    <property type="match status" value="1"/>
</dbReference>
<dbReference type="SMART" id="SM00710">
    <property type="entry name" value="PbH1"/>
    <property type="match status" value="7"/>
</dbReference>
<evidence type="ECO:0000313" key="2">
    <source>
        <dbReference type="EMBL" id="CAB4895205.1"/>
    </source>
</evidence>
<dbReference type="EMBL" id="CAFBMC010000026">
    <property type="protein sequence ID" value="CAB4895205.1"/>
    <property type="molecule type" value="Genomic_DNA"/>
</dbReference>
<dbReference type="InterPro" id="IPR039448">
    <property type="entry name" value="Beta_helix"/>
</dbReference>
<feature type="domain" description="Right handed beta helix" evidence="1">
    <location>
        <begin position="150"/>
        <end position="270"/>
    </location>
</feature>
<name>A0A6J7FP61_9ZZZZ</name>
<dbReference type="Gene3D" id="2.160.20.10">
    <property type="entry name" value="Single-stranded right-handed beta-helix, Pectin lyase-like"/>
    <property type="match status" value="2"/>
</dbReference>
<proteinExistence type="predicted"/>
<dbReference type="SUPFAM" id="SSF51126">
    <property type="entry name" value="Pectin lyase-like"/>
    <property type="match status" value="2"/>
</dbReference>
<gene>
    <name evidence="2" type="ORF">UFOPK3495_00655</name>
</gene>
<accession>A0A6J7FP61</accession>
<reference evidence="2" key="1">
    <citation type="submission" date="2020-05" db="EMBL/GenBank/DDBJ databases">
        <authorList>
            <person name="Chiriac C."/>
            <person name="Salcher M."/>
            <person name="Ghai R."/>
            <person name="Kavagutti S V."/>
        </authorList>
    </citation>
    <scope>NUCLEOTIDE SEQUENCE</scope>
</reference>
<dbReference type="AlphaFoldDB" id="A0A6J7FP61"/>